<dbReference type="AlphaFoldDB" id="A0A7C8JQD7"/>
<organism evidence="2 3">
    <name type="scientific">Orbilia oligospora</name>
    <name type="common">Nematode-trapping fungus</name>
    <name type="synonym">Arthrobotrys oligospora</name>
    <dbReference type="NCBI Taxonomy" id="2813651"/>
    <lineage>
        <taxon>Eukaryota</taxon>
        <taxon>Fungi</taxon>
        <taxon>Dikarya</taxon>
        <taxon>Ascomycota</taxon>
        <taxon>Pezizomycotina</taxon>
        <taxon>Orbiliomycetes</taxon>
        <taxon>Orbiliales</taxon>
        <taxon>Orbiliaceae</taxon>
        <taxon>Orbilia</taxon>
    </lineage>
</organism>
<evidence type="ECO:0000313" key="2">
    <source>
        <dbReference type="EMBL" id="KAF3124437.1"/>
    </source>
</evidence>
<feature type="region of interest" description="Disordered" evidence="1">
    <location>
        <begin position="363"/>
        <end position="385"/>
    </location>
</feature>
<feature type="region of interest" description="Disordered" evidence="1">
    <location>
        <begin position="211"/>
        <end position="235"/>
    </location>
</feature>
<feature type="region of interest" description="Disordered" evidence="1">
    <location>
        <begin position="132"/>
        <end position="162"/>
    </location>
</feature>
<feature type="compositionally biased region" description="Basic residues" evidence="1">
    <location>
        <begin position="220"/>
        <end position="233"/>
    </location>
</feature>
<dbReference type="EMBL" id="WIQZ01000100">
    <property type="protein sequence ID" value="KAF3124437.1"/>
    <property type="molecule type" value="Genomic_DNA"/>
</dbReference>
<feature type="compositionally biased region" description="Low complexity" evidence="1">
    <location>
        <begin position="27"/>
        <end position="36"/>
    </location>
</feature>
<feature type="compositionally biased region" description="Polar residues" evidence="1">
    <location>
        <begin position="14"/>
        <end position="26"/>
    </location>
</feature>
<feature type="region of interest" description="Disordered" evidence="1">
    <location>
        <begin position="551"/>
        <end position="594"/>
    </location>
</feature>
<sequence>MYSGCPSVARATTKKNITNLTTPQRASPSSPSIPSSGFTTNPSADLILWKRHTDHPVSNTSGLISVAKYHPLNICDAFPTPTSAMAAPSSPSKMVSSTNLSLSNSSPWRLKVTVEAQPDNDMFLDLAAEESLTKQTRKPKASRSRLVPKPIPKPAIPPRKAREDTAMSEDSLGLDNISGIFAADLSPIRPPVTPKRPLSEVSKTLNTVIVPLKGSEPKQKPPKRKATPARKKPKEIDLSILEPDTTQLSIGATPKRGRGRPRKSINNTTEVAAGAVNREDKSAVDVQKDNINQNGTDIEPSHPQKSIEDTFHMPSPPSSPIPQTLDRDVTTIEHPLDDQNDLSIMASEGFSMIAPRHTTSMEAPVGLTTPRSTPEIEDNHDEGPIPLLDPALESRARQDEGLFSRGSQRSLHTIAVENEAVQSGVVEEPDSLSLKPGPRRRRSLRLMPNLAADDPAESSSKTSKVIERFRELTNNAAKANELPHPEPRDEASSFRRFLQTGPDKIVPGTYDESTVYFANKKPVQSIDRRRQTPAKKSRSGIIEPAEEGFGNILPEHLLPPTKSAGKQKVTTKNPTPNIRAAAARPPPRETPVAQQMPSDVFDEEGRSVRWHDDVMGGSFSLNSGSIEQRPEPDAPQQESTHRLLENEVIIEPFRLHAGKLDDGTLMPLVVRKAWVDRYWAVLTNLSYPNTKLVKRSKRSMAKLHPEESAEEAMERRRRILETFPRNNEGHLVLSEQDSSIIDAFEEHMRREILGERRVAGETRRMWGFSRHQIKEALIVLKVSRQRRIQWAVSAGERLEDWGLA</sequence>
<reference evidence="2 3" key="1">
    <citation type="submission" date="2019-06" db="EMBL/GenBank/DDBJ databases">
        <authorList>
            <person name="Palmer J.M."/>
        </authorList>
    </citation>
    <scope>NUCLEOTIDE SEQUENCE [LARGE SCALE GENOMIC DNA]</scope>
    <source>
        <strain evidence="2 3">TWF703</strain>
    </source>
</reference>
<name>A0A7C8JQD7_ORBOL</name>
<comment type="caution">
    <text evidence="2">The sequence shown here is derived from an EMBL/GenBank/DDBJ whole genome shotgun (WGS) entry which is preliminary data.</text>
</comment>
<evidence type="ECO:0000313" key="3">
    <source>
        <dbReference type="Proteomes" id="UP000480548"/>
    </source>
</evidence>
<feature type="region of interest" description="Disordered" evidence="1">
    <location>
        <begin position="619"/>
        <end position="640"/>
    </location>
</feature>
<accession>A0A7C8JQD7</accession>
<proteinExistence type="predicted"/>
<dbReference type="Proteomes" id="UP000480548">
    <property type="component" value="Unassembled WGS sequence"/>
</dbReference>
<feature type="region of interest" description="Disordered" evidence="1">
    <location>
        <begin position="427"/>
        <end position="463"/>
    </location>
</feature>
<protein>
    <submittedName>
        <fullName evidence="2">Uncharacterized protein</fullName>
    </submittedName>
</protein>
<gene>
    <name evidence="2" type="ORF">TWF703_000426</name>
</gene>
<feature type="region of interest" description="Disordered" evidence="1">
    <location>
        <begin position="1"/>
        <end position="39"/>
    </location>
</feature>
<evidence type="ECO:0000256" key="1">
    <source>
        <dbReference type="SAM" id="MobiDB-lite"/>
    </source>
</evidence>